<evidence type="ECO:0000256" key="9">
    <source>
        <dbReference type="ARBA" id="ARBA00022842"/>
    </source>
</evidence>
<evidence type="ECO:0000256" key="2">
    <source>
        <dbReference type="ARBA" id="ARBA00004123"/>
    </source>
</evidence>
<evidence type="ECO:0000313" key="19">
    <source>
        <dbReference type="Proteomes" id="UP000419144"/>
    </source>
</evidence>
<dbReference type="InterPro" id="IPR007012">
    <property type="entry name" value="PolA_pol_cen_dom"/>
</dbReference>
<dbReference type="SUPFAM" id="SSF55003">
    <property type="entry name" value="PAP/Archaeal CCA-adding enzyme, C-terminal domain"/>
    <property type="match status" value="1"/>
</dbReference>
<evidence type="ECO:0000256" key="5">
    <source>
        <dbReference type="ARBA" id="ARBA00022679"/>
    </source>
</evidence>
<dbReference type="Gene3D" id="3.30.70.590">
    <property type="entry name" value="Poly(A) polymerase predicted RNA binding domain"/>
    <property type="match status" value="1"/>
</dbReference>
<dbReference type="EMBL" id="BLBS01000018">
    <property type="protein sequence ID" value="GET87148.1"/>
    <property type="molecule type" value="Genomic_DNA"/>
</dbReference>
<keyword evidence="10 11" id="KW-0539">Nucleus</keyword>
<feature type="compositionally biased region" description="Polar residues" evidence="14">
    <location>
        <begin position="461"/>
        <end position="473"/>
    </location>
</feature>
<comment type="function">
    <text evidence="11">Polymerase that creates the 3'-poly(A) tail of mRNA's.</text>
</comment>
<evidence type="ECO:0000256" key="13">
    <source>
        <dbReference type="PIRSR" id="PIRSR018425-2"/>
    </source>
</evidence>
<keyword evidence="8 11" id="KW-0067">ATP-binding</keyword>
<name>A0A640KCY0_LEITA</name>
<dbReference type="SUPFAM" id="SSF81301">
    <property type="entry name" value="Nucleotidyltransferase"/>
    <property type="match status" value="1"/>
</dbReference>
<feature type="region of interest" description="Disordered" evidence="14">
    <location>
        <begin position="450"/>
        <end position="487"/>
    </location>
</feature>
<feature type="domain" description="Poly(A) polymerase nucleotidyltransferase" evidence="17">
    <location>
        <begin position="41"/>
        <end position="201"/>
    </location>
</feature>
<evidence type="ECO:0000256" key="8">
    <source>
        <dbReference type="ARBA" id="ARBA00022840"/>
    </source>
</evidence>
<dbReference type="Pfam" id="PF04926">
    <property type="entry name" value="PAP_RNA-bind"/>
    <property type="match status" value="1"/>
</dbReference>
<dbReference type="CDD" id="cd05402">
    <property type="entry name" value="NT_PAP_TUTase"/>
    <property type="match status" value="1"/>
</dbReference>
<organism evidence="18 19">
    <name type="scientific">Leishmania tarentolae</name>
    <name type="common">Sauroleishmania tarentolae</name>
    <dbReference type="NCBI Taxonomy" id="5689"/>
    <lineage>
        <taxon>Eukaryota</taxon>
        <taxon>Discoba</taxon>
        <taxon>Euglenozoa</taxon>
        <taxon>Kinetoplastea</taxon>
        <taxon>Metakinetoplastina</taxon>
        <taxon>Trypanosomatida</taxon>
        <taxon>Trypanosomatidae</taxon>
        <taxon>Leishmaniinae</taxon>
        <taxon>Leishmania</taxon>
        <taxon>lizard Leishmania</taxon>
    </lineage>
</organism>
<dbReference type="GO" id="GO:0005634">
    <property type="term" value="C:nucleus"/>
    <property type="evidence" value="ECO:0007669"/>
    <property type="project" value="UniProtKB-SubCell"/>
</dbReference>
<comment type="caution">
    <text evidence="18">The sequence shown here is derived from an EMBL/GenBank/DDBJ whole genome shotgun (WGS) entry which is preliminary data.</text>
</comment>
<dbReference type="InterPro" id="IPR043519">
    <property type="entry name" value="NT_sf"/>
</dbReference>
<feature type="binding site" evidence="12">
    <location>
        <position position="215"/>
    </location>
    <ligand>
        <name>ATP</name>
        <dbReference type="ChEBI" id="CHEBI:30616"/>
    </ligand>
</feature>
<reference evidence="18" key="1">
    <citation type="submission" date="2019-11" db="EMBL/GenBank/DDBJ databases">
        <title>Leishmania tarentolae CDS.</title>
        <authorList>
            <person name="Goto Y."/>
            <person name="Yamagishi J."/>
        </authorList>
    </citation>
    <scope>NUCLEOTIDE SEQUENCE [LARGE SCALE GENOMIC DNA]</scope>
    <source>
        <strain evidence="18">Parrot Tar II</strain>
    </source>
</reference>
<dbReference type="GO" id="GO:0031123">
    <property type="term" value="P:RNA 3'-end processing"/>
    <property type="evidence" value="ECO:0007669"/>
    <property type="project" value="InterPro"/>
</dbReference>
<sequence length="708" mass="78041">MASTTAADKEFLAKKIVSADGPKGGEVVHDVSLSEWCITRIEPEEESNRRRSVLERIVNVVRVWIRHTMITEFRMPEAAAAQVEGRIFATGSYRYNVHSSGSDIDMVLIAPSRITREHFFNTLAPRLKGEPWVTDLHCIRESRVPIIAMVCDGIDIDLSFGSIRQDRVPEVITDDLLQGLDEQSVLSCNAVRVAHNIMDLVPNKAVFRQTLRFVKAWGKARAIYSNTFGFPSGIGWAILTAFVCQCYPNQNAAGMVTRFFRTYHTWFKPNPHETGTENRAIYLTESMRARTHLGRGWDPRESKSDAMALFPVLTPAVPYGNTCYNVTLTNLRQLCDEFQRGHDLLSKDLGMSAAEAKEKFGPFGVWSRVLEPAPFFGKFQHYLHIKVSCSDAEHYQAYADGVESRIRILWAGNASSRGHTLEDYRQLRLHLNPRRFEDLEEVQLRARLTSKATGTGAAPNHTRSSVGSRTSGQLGDGGNSLRGSLNVKDSNAPAGPTWFTAHYFIGMTVDTKVSSAKIDLAPSIRTFHTVVRELRQYREGVTRLPVITVVDIARIPTFVKEAAGYVVETAAAQEEQSPSEAEERHNSNTAVCANVVKRDDTSAALTTTSEQSTAVSGSTGTTASAADSSAREMRVGLHDGGADNGAASTTNNHERKRARDQYDTDDHAAVSQKAETSITAAGNGIGAVGRAQEEEDDDDIEQALGLDF</sequence>
<feature type="domain" description="Poly(A) polymerase central" evidence="16">
    <location>
        <begin position="206"/>
        <end position="347"/>
    </location>
</feature>
<evidence type="ECO:0000256" key="7">
    <source>
        <dbReference type="ARBA" id="ARBA00022741"/>
    </source>
</evidence>
<evidence type="ECO:0000259" key="16">
    <source>
        <dbReference type="Pfam" id="PF04928"/>
    </source>
</evidence>
<dbReference type="GO" id="GO:0003723">
    <property type="term" value="F:RNA binding"/>
    <property type="evidence" value="ECO:0007669"/>
    <property type="project" value="UniProtKB-UniRule"/>
</dbReference>
<protein>
    <recommendedName>
        <fullName evidence="11">Poly(A) polymerase</fullName>
        <ecNumber evidence="11">2.7.7.19</ecNumber>
    </recommendedName>
</protein>
<keyword evidence="19" id="KW-1185">Reference proteome</keyword>
<feature type="binding site" evidence="13">
    <location>
        <position position="103"/>
    </location>
    <ligand>
        <name>Mg(2+)</name>
        <dbReference type="ChEBI" id="CHEBI:18420"/>
        <label>2</label>
        <note>catalytic</note>
    </ligand>
</feature>
<feature type="binding site" evidence="13">
    <location>
        <position position="105"/>
    </location>
    <ligand>
        <name>Mg(2+)</name>
        <dbReference type="ChEBI" id="CHEBI:18420"/>
        <label>2</label>
        <note>catalytic</note>
    </ligand>
</feature>
<evidence type="ECO:0000259" key="17">
    <source>
        <dbReference type="Pfam" id="PF20750"/>
    </source>
</evidence>
<keyword evidence="6 13" id="KW-0479">Metal-binding</keyword>
<dbReference type="VEuPathDB" id="TriTrypDB:LtaPh_1412300"/>
<keyword evidence="5 11" id="KW-0808">Transferase</keyword>
<dbReference type="GO" id="GO:1990817">
    <property type="term" value="F:poly(A) RNA polymerase activity"/>
    <property type="evidence" value="ECO:0007669"/>
    <property type="project" value="UniProtKB-UniRule"/>
</dbReference>
<comment type="subcellular location">
    <subcellularLocation>
        <location evidence="2 11">Nucleus</location>
    </subcellularLocation>
</comment>
<dbReference type="FunFam" id="3.30.70.590:FF:000009">
    <property type="entry name" value="Poly(A) polymerase, putative"/>
    <property type="match status" value="1"/>
</dbReference>
<dbReference type="OrthoDB" id="412748at2759"/>
<keyword evidence="7 11" id="KW-0547">Nucleotide-binding</keyword>
<dbReference type="PIRSF" id="PIRSF018425">
    <property type="entry name" value="PolyA_polymerase"/>
    <property type="match status" value="1"/>
</dbReference>
<evidence type="ECO:0000313" key="18">
    <source>
        <dbReference type="EMBL" id="GET87148.1"/>
    </source>
</evidence>
<dbReference type="PANTHER" id="PTHR10682">
    <property type="entry name" value="POLY A POLYMERASE"/>
    <property type="match status" value="1"/>
</dbReference>
<evidence type="ECO:0000256" key="12">
    <source>
        <dbReference type="PIRSR" id="PIRSR018425-1"/>
    </source>
</evidence>
<gene>
    <name evidence="18" type="ORF">LtaPh_1412300</name>
</gene>
<evidence type="ECO:0000256" key="11">
    <source>
        <dbReference type="PIRNR" id="PIRNR018425"/>
    </source>
</evidence>
<dbReference type="InterPro" id="IPR011068">
    <property type="entry name" value="NuclTrfase_I-like_C"/>
</dbReference>
<evidence type="ECO:0000256" key="10">
    <source>
        <dbReference type="ARBA" id="ARBA00023242"/>
    </source>
</evidence>
<dbReference type="Gene3D" id="3.30.460.10">
    <property type="entry name" value="Beta Polymerase, domain 2"/>
    <property type="match status" value="1"/>
</dbReference>
<proteinExistence type="inferred from homology"/>
<dbReference type="InterPro" id="IPR007010">
    <property type="entry name" value="PolA_pol_RNA-bd_dom"/>
</dbReference>
<comment type="catalytic activity">
    <reaction evidence="11">
        <text>RNA(n) + ATP = RNA(n)-3'-adenine ribonucleotide + diphosphate</text>
        <dbReference type="Rhea" id="RHEA:11332"/>
        <dbReference type="Rhea" id="RHEA-COMP:14527"/>
        <dbReference type="Rhea" id="RHEA-COMP:17347"/>
        <dbReference type="ChEBI" id="CHEBI:30616"/>
        <dbReference type="ChEBI" id="CHEBI:33019"/>
        <dbReference type="ChEBI" id="CHEBI:140395"/>
        <dbReference type="ChEBI" id="CHEBI:173115"/>
        <dbReference type="EC" id="2.7.7.19"/>
    </reaction>
</comment>
<dbReference type="InterPro" id="IPR014492">
    <property type="entry name" value="PolyA_polymerase"/>
</dbReference>
<comment type="cofactor">
    <cofactor evidence="13">
        <name>Mg(2+)</name>
        <dbReference type="ChEBI" id="CHEBI:18420"/>
    </cofactor>
    <text evidence="13">Binds 2 magnesium ions. Also active with manganese.</text>
</comment>
<dbReference type="Pfam" id="PF20750">
    <property type="entry name" value="PAP_NTPase"/>
    <property type="match status" value="1"/>
</dbReference>
<comment type="cofactor">
    <cofactor evidence="1">
        <name>Mn(2+)</name>
        <dbReference type="ChEBI" id="CHEBI:29035"/>
    </cofactor>
</comment>
<feature type="binding site" evidence="12">
    <location>
        <position position="157"/>
    </location>
    <ligand>
        <name>ATP</name>
        <dbReference type="ChEBI" id="CHEBI:30616"/>
    </ligand>
</feature>
<evidence type="ECO:0000259" key="15">
    <source>
        <dbReference type="Pfam" id="PF04926"/>
    </source>
</evidence>
<evidence type="ECO:0000256" key="6">
    <source>
        <dbReference type="ARBA" id="ARBA00022723"/>
    </source>
</evidence>
<dbReference type="FunFam" id="3.30.460.10:FF:000027">
    <property type="entry name" value="Poly(A) polymerase PAP"/>
    <property type="match status" value="1"/>
</dbReference>
<dbReference type="EC" id="2.7.7.19" evidence="11"/>
<dbReference type="Gene3D" id="1.10.1410.10">
    <property type="match status" value="1"/>
</dbReference>
<dbReference type="GO" id="GO:0005524">
    <property type="term" value="F:ATP binding"/>
    <property type="evidence" value="ECO:0007669"/>
    <property type="project" value="UniProtKB-UniRule"/>
</dbReference>
<dbReference type="AlphaFoldDB" id="A0A640KCY0"/>
<feature type="compositionally biased region" description="Basic and acidic residues" evidence="14">
    <location>
        <begin position="657"/>
        <end position="668"/>
    </location>
</feature>
<feature type="binding site" evidence="12">
    <location>
        <position position="224"/>
    </location>
    <ligand>
        <name>ATP</name>
        <dbReference type="ChEBI" id="CHEBI:30616"/>
    </ligand>
</feature>
<feature type="binding site" evidence="13">
    <location>
        <position position="105"/>
    </location>
    <ligand>
        <name>Mg(2+)</name>
        <dbReference type="ChEBI" id="CHEBI:18420"/>
        <label>1</label>
        <note>catalytic</note>
    </ligand>
</feature>
<dbReference type="Pfam" id="PF04928">
    <property type="entry name" value="PAP_central"/>
    <property type="match status" value="1"/>
</dbReference>
<feature type="binding site" evidence="13">
    <location>
        <position position="157"/>
    </location>
    <ligand>
        <name>Mg(2+)</name>
        <dbReference type="ChEBI" id="CHEBI:18420"/>
        <label>2</label>
        <note>catalytic</note>
    </ligand>
</feature>
<feature type="binding site" evidence="12">
    <location>
        <begin position="103"/>
        <end position="105"/>
    </location>
    <ligand>
        <name>ATP</name>
        <dbReference type="ChEBI" id="CHEBI:30616"/>
    </ligand>
</feature>
<dbReference type="GO" id="GO:0046872">
    <property type="term" value="F:metal ion binding"/>
    <property type="evidence" value="ECO:0007669"/>
    <property type="project" value="UniProtKB-KW"/>
</dbReference>
<dbReference type="PANTHER" id="PTHR10682:SF21">
    <property type="entry name" value="POLY(A) POLYMERASE"/>
    <property type="match status" value="1"/>
</dbReference>
<evidence type="ECO:0000256" key="3">
    <source>
        <dbReference type="ARBA" id="ARBA00010912"/>
    </source>
</evidence>
<feature type="binding site" evidence="13">
    <location>
        <position position="103"/>
    </location>
    <ligand>
        <name>Mg(2+)</name>
        <dbReference type="ChEBI" id="CHEBI:18420"/>
        <label>1</label>
        <note>catalytic</note>
    </ligand>
</feature>
<feature type="compositionally biased region" description="Basic and acidic residues" evidence="14">
    <location>
        <begin position="629"/>
        <end position="641"/>
    </location>
</feature>
<dbReference type="SUPFAM" id="SSF81631">
    <property type="entry name" value="PAP/OAS1 substrate-binding domain"/>
    <property type="match status" value="1"/>
</dbReference>
<evidence type="ECO:0000256" key="14">
    <source>
        <dbReference type="SAM" id="MobiDB-lite"/>
    </source>
</evidence>
<dbReference type="GO" id="GO:0006397">
    <property type="term" value="P:mRNA processing"/>
    <property type="evidence" value="ECO:0007669"/>
    <property type="project" value="UniProtKB-KW"/>
</dbReference>
<accession>A0A640KCY0</accession>
<evidence type="ECO:0000256" key="1">
    <source>
        <dbReference type="ARBA" id="ARBA00001936"/>
    </source>
</evidence>
<feature type="compositionally biased region" description="Low complexity" evidence="14">
    <location>
        <begin position="612"/>
        <end position="628"/>
    </location>
</feature>
<feature type="domain" description="Poly(A) polymerase RNA-binding" evidence="15">
    <location>
        <begin position="375"/>
        <end position="562"/>
    </location>
</feature>
<feature type="region of interest" description="Disordered" evidence="14">
    <location>
        <begin position="604"/>
        <end position="677"/>
    </location>
</feature>
<keyword evidence="4 11" id="KW-0507">mRNA processing</keyword>
<evidence type="ECO:0000256" key="4">
    <source>
        <dbReference type="ARBA" id="ARBA00022664"/>
    </source>
</evidence>
<comment type="similarity">
    <text evidence="3 11">Belongs to the poly(A) polymerase family.</text>
</comment>
<dbReference type="InterPro" id="IPR048840">
    <property type="entry name" value="PolA_pol_NTPase"/>
</dbReference>
<dbReference type="Proteomes" id="UP000419144">
    <property type="component" value="Unassembled WGS sequence"/>
</dbReference>
<keyword evidence="9 13" id="KW-0460">Magnesium</keyword>